<comment type="cofactor">
    <cofactor evidence="1">
        <name>FAD</name>
        <dbReference type="ChEBI" id="CHEBI:57692"/>
    </cofactor>
</comment>
<evidence type="ECO:0000256" key="2">
    <source>
        <dbReference type="ARBA" id="ARBA00009347"/>
    </source>
</evidence>
<dbReference type="InterPro" id="IPR009075">
    <property type="entry name" value="AcylCo_DH/oxidase_C"/>
</dbReference>
<dbReference type="SUPFAM" id="SSF47203">
    <property type="entry name" value="Acyl-CoA dehydrogenase C-terminal domain-like"/>
    <property type="match status" value="1"/>
</dbReference>
<feature type="domain" description="Acyl-CoA dehydrogenase/oxidase N-terminal" evidence="7">
    <location>
        <begin position="9"/>
        <end position="103"/>
    </location>
</feature>
<evidence type="ECO:0000256" key="1">
    <source>
        <dbReference type="ARBA" id="ARBA00001974"/>
    </source>
</evidence>
<comment type="similarity">
    <text evidence="2">Belongs to the acyl-CoA dehydrogenase family.</text>
</comment>
<accession>A0ABQ2KG76</accession>
<dbReference type="InterPro" id="IPR013786">
    <property type="entry name" value="AcylCoA_DH/ox_N"/>
</dbReference>
<dbReference type="PANTHER" id="PTHR43884">
    <property type="entry name" value="ACYL-COA DEHYDROGENASE"/>
    <property type="match status" value="1"/>
</dbReference>
<dbReference type="EMBL" id="BMNE01000003">
    <property type="protein sequence ID" value="GGN80685.1"/>
    <property type="molecule type" value="Genomic_DNA"/>
</dbReference>
<evidence type="ECO:0000256" key="3">
    <source>
        <dbReference type="ARBA" id="ARBA00022630"/>
    </source>
</evidence>
<keyword evidence="4" id="KW-0274">FAD</keyword>
<organism evidence="8 9">
    <name type="scientific">Nocardia rhizosphaerihabitans</name>
    <dbReference type="NCBI Taxonomy" id="1691570"/>
    <lineage>
        <taxon>Bacteria</taxon>
        <taxon>Bacillati</taxon>
        <taxon>Actinomycetota</taxon>
        <taxon>Actinomycetes</taxon>
        <taxon>Mycobacteriales</taxon>
        <taxon>Nocardiaceae</taxon>
        <taxon>Nocardia</taxon>
    </lineage>
</organism>
<dbReference type="SUPFAM" id="SSF56645">
    <property type="entry name" value="Acyl-CoA dehydrogenase NM domain-like"/>
    <property type="match status" value="1"/>
</dbReference>
<sequence length="346" mass="35664">MTRVLTTEPELSQFAGSVRAMIAAHSPVDATRAGAGAPMDPAWWQTWAAEMDLPGLLVGEADGGAGAELDAAAIAATELGAGLVPGPLTSTMLAGLALSRAGASKAAGRIAAGTAPAALVLADAHDLTAGEQVSGTIPTLDHAADLAVVVAVIGNRLAVLETGTATVTPVEHPLDETRRAGRMTFAGADAKFFDITAELATELVVAATVLAAAEQFGLMRHALAESVEYLNARTAFGRVVGSFQGLKHQLAELACEVAQADALLADAVAAAMNRDADAELAAVAAWCRIAAAGTHVVSECLRLHGGIGYTWEHDAHLWFRRARHNQSARGRLVVQRQRLAELLGLG</sequence>
<evidence type="ECO:0000313" key="8">
    <source>
        <dbReference type="EMBL" id="GGN80685.1"/>
    </source>
</evidence>
<evidence type="ECO:0000256" key="5">
    <source>
        <dbReference type="ARBA" id="ARBA00023002"/>
    </source>
</evidence>
<dbReference type="InterPro" id="IPR036250">
    <property type="entry name" value="AcylCo_DH-like_C"/>
</dbReference>
<dbReference type="RefSeq" id="WP_189028422.1">
    <property type="nucleotide sequence ID" value="NZ_BMNE01000003.1"/>
</dbReference>
<keyword evidence="3" id="KW-0285">Flavoprotein</keyword>
<evidence type="ECO:0000313" key="9">
    <source>
        <dbReference type="Proteomes" id="UP000658127"/>
    </source>
</evidence>
<dbReference type="Pfam" id="PF00441">
    <property type="entry name" value="Acyl-CoA_dh_1"/>
    <property type="match status" value="1"/>
</dbReference>
<reference evidence="9" key="1">
    <citation type="journal article" date="2019" name="Int. J. Syst. Evol. Microbiol.">
        <title>The Global Catalogue of Microorganisms (GCM) 10K type strain sequencing project: providing services to taxonomists for standard genome sequencing and annotation.</title>
        <authorList>
            <consortium name="The Broad Institute Genomics Platform"/>
            <consortium name="The Broad Institute Genome Sequencing Center for Infectious Disease"/>
            <person name="Wu L."/>
            <person name="Ma J."/>
        </authorList>
    </citation>
    <scope>NUCLEOTIDE SEQUENCE [LARGE SCALE GENOMIC DNA]</scope>
    <source>
        <strain evidence="9">CGMCC 4.7329</strain>
    </source>
</reference>
<dbReference type="Gene3D" id="1.10.540.10">
    <property type="entry name" value="Acyl-CoA dehydrogenase/oxidase, N-terminal domain"/>
    <property type="match status" value="1"/>
</dbReference>
<comment type="caution">
    <text evidence="8">The sequence shown here is derived from an EMBL/GenBank/DDBJ whole genome shotgun (WGS) entry which is preliminary data.</text>
</comment>
<evidence type="ECO:0000259" key="6">
    <source>
        <dbReference type="Pfam" id="PF00441"/>
    </source>
</evidence>
<dbReference type="PANTHER" id="PTHR43884:SF20">
    <property type="entry name" value="ACYL-COA DEHYDROGENASE FADE28"/>
    <property type="match status" value="1"/>
</dbReference>
<evidence type="ECO:0000256" key="4">
    <source>
        <dbReference type="ARBA" id="ARBA00022827"/>
    </source>
</evidence>
<evidence type="ECO:0000259" key="7">
    <source>
        <dbReference type="Pfam" id="PF02771"/>
    </source>
</evidence>
<proteinExistence type="inferred from homology"/>
<name>A0ABQ2KG76_9NOCA</name>
<protein>
    <submittedName>
        <fullName evidence="8">Acyl-CoA dehydrogenase</fullName>
    </submittedName>
</protein>
<dbReference type="Pfam" id="PF02771">
    <property type="entry name" value="Acyl-CoA_dh_N"/>
    <property type="match status" value="1"/>
</dbReference>
<dbReference type="Gene3D" id="1.20.140.10">
    <property type="entry name" value="Butyryl-CoA Dehydrogenase, subunit A, domain 3"/>
    <property type="match status" value="1"/>
</dbReference>
<gene>
    <name evidence="8" type="primary">acd</name>
    <name evidence="8" type="ORF">GCM10011610_30290</name>
</gene>
<dbReference type="Proteomes" id="UP000658127">
    <property type="component" value="Unassembled WGS sequence"/>
</dbReference>
<feature type="domain" description="Acyl-CoA dehydrogenase/oxidase C-terminal" evidence="6">
    <location>
        <begin position="210"/>
        <end position="341"/>
    </location>
</feature>
<keyword evidence="9" id="KW-1185">Reference proteome</keyword>
<dbReference type="InterPro" id="IPR009100">
    <property type="entry name" value="AcylCoA_DH/oxidase_NM_dom_sf"/>
</dbReference>
<dbReference type="InterPro" id="IPR037069">
    <property type="entry name" value="AcylCoA_DH/ox_N_sf"/>
</dbReference>
<keyword evidence="5" id="KW-0560">Oxidoreductase</keyword>